<dbReference type="GO" id="GO:0000976">
    <property type="term" value="F:transcription cis-regulatory region binding"/>
    <property type="evidence" value="ECO:0007669"/>
    <property type="project" value="TreeGrafter"/>
</dbReference>
<dbReference type="Pfam" id="PF00440">
    <property type="entry name" value="TetR_N"/>
    <property type="match status" value="1"/>
</dbReference>
<sequence>MPRTSKPADVRSAEILNAAAKLFRQHGVGAVSIDQIAREAGIAKGTFYLHFQSMRDLLARMAEATVTAMAENVERVIATSESSPYETLVLALTALKSVEADNAPLMQALDHPDNVELQERANIALVVKVGPLIANVIDRGCETGDFAVEDPLSTIQFILAGQAFLLGNPRFGWSQDEHGMRLMATLRLTERALGARPDSLVSAFLAVLAGAGRVQS</sequence>
<evidence type="ECO:0000256" key="1">
    <source>
        <dbReference type="ARBA" id="ARBA00023015"/>
    </source>
</evidence>
<dbReference type="PRINTS" id="PR00455">
    <property type="entry name" value="HTHTETR"/>
</dbReference>
<dbReference type="PROSITE" id="PS50977">
    <property type="entry name" value="HTH_TETR_2"/>
    <property type="match status" value="1"/>
</dbReference>
<dbReference type="PANTHER" id="PTHR30055:SF234">
    <property type="entry name" value="HTH-TYPE TRANSCRIPTIONAL REGULATOR BETI"/>
    <property type="match status" value="1"/>
</dbReference>
<dbReference type="InterPro" id="IPR023772">
    <property type="entry name" value="DNA-bd_HTH_TetR-type_CS"/>
</dbReference>
<dbReference type="GO" id="GO:0003700">
    <property type="term" value="F:DNA-binding transcription factor activity"/>
    <property type="evidence" value="ECO:0007669"/>
    <property type="project" value="TreeGrafter"/>
</dbReference>
<name>A0A9P1JYM7_9PROT</name>
<keyword evidence="6" id="KW-0614">Plasmid</keyword>
<organism evidence="6 7">
    <name type="scientific">Azospirillum baldaniorum</name>
    <dbReference type="NCBI Taxonomy" id="1064539"/>
    <lineage>
        <taxon>Bacteria</taxon>
        <taxon>Pseudomonadati</taxon>
        <taxon>Pseudomonadota</taxon>
        <taxon>Alphaproteobacteria</taxon>
        <taxon>Rhodospirillales</taxon>
        <taxon>Azospirillaceae</taxon>
        <taxon>Azospirillum</taxon>
    </lineage>
</organism>
<keyword evidence="7" id="KW-1185">Reference proteome</keyword>
<evidence type="ECO:0000256" key="2">
    <source>
        <dbReference type="ARBA" id="ARBA00023125"/>
    </source>
</evidence>
<evidence type="ECO:0000313" key="6">
    <source>
        <dbReference type="EMBL" id="CCD02321.1"/>
    </source>
</evidence>
<dbReference type="Proteomes" id="UP000007319">
    <property type="component" value="Plasmid AZOBR_p3"/>
</dbReference>
<reference evidence="6 7" key="1">
    <citation type="journal article" date="2011" name="PLoS Genet.">
        <title>Azospirillum genomes reveal transition of bacteria from aquatic to terrestrial environments.</title>
        <authorList>
            <person name="Wisniewski-Dye F."/>
            <person name="Borziak K."/>
            <person name="Khalsa-Moyers G."/>
            <person name="Alexandre G."/>
            <person name="Sukharnikov L.O."/>
            <person name="Wuichet K."/>
            <person name="Hurst G.B."/>
            <person name="McDonald W.H."/>
            <person name="Robertson J.S."/>
            <person name="Barbe V."/>
            <person name="Calteau A."/>
            <person name="Rouy Z."/>
            <person name="Mangenot S."/>
            <person name="Prigent-Combaret C."/>
            <person name="Normand P."/>
            <person name="Boyer M."/>
            <person name="Siguier P."/>
            <person name="Dessaux Y."/>
            <person name="Elmerich C."/>
            <person name="Condemine G."/>
            <person name="Krishnen G."/>
            <person name="Kennedy I."/>
            <person name="Paterson A.H."/>
            <person name="Gonzalez V."/>
            <person name="Mavingui P."/>
            <person name="Zhulin I.B."/>
        </authorList>
    </citation>
    <scope>NUCLEOTIDE SEQUENCE [LARGE SCALE GENOMIC DNA]</scope>
    <source>
        <strain evidence="6 7">Sp245</strain>
    </source>
</reference>
<dbReference type="PANTHER" id="PTHR30055">
    <property type="entry name" value="HTH-TYPE TRANSCRIPTIONAL REGULATOR RUTR"/>
    <property type="match status" value="1"/>
</dbReference>
<feature type="DNA-binding region" description="H-T-H motif" evidence="4">
    <location>
        <begin position="32"/>
        <end position="51"/>
    </location>
</feature>
<dbReference type="InterPro" id="IPR009057">
    <property type="entry name" value="Homeodomain-like_sf"/>
</dbReference>
<dbReference type="Pfam" id="PF21303">
    <property type="entry name" value="TetR_C_39"/>
    <property type="match status" value="1"/>
</dbReference>
<dbReference type="RefSeq" id="WP_014198845.1">
    <property type="nucleotide sequence ID" value="NC_016595.1"/>
</dbReference>
<dbReference type="Gene3D" id="1.10.357.10">
    <property type="entry name" value="Tetracycline Repressor, domain 2"/>
    <property type="match status" value="1"/>
</dbReference>
<dbReference type="InterPro" id="IPR050109">
    <property type="entry name" value="HTH-type_TetR-like_transc_reg"/>
</dbReference>
<evidence type="ECO:0000313" key="7">
    <source>
        <dbReference type="Proteomes" id="UP000007319"/>
    </source>
</evidence>
<accession>A0A9P1JYM7</accession>
<dbReference type="AlphaFoldDB" id="A0A9P1JYM7"/>
<protein>
    <submittedName>
        <fullName evidence="6">Transcriptional regulator</fullName>
    </submittedName>
</protein>
<evidence type="ECO:0000256" key="4">
    <source>
        <dbReference type="PROSITE-ProRule" id="PRU00335"/>
    </source>
</evidence>
<keyword evidence="3" id="KW-0804">Transcription</keyword>
<evidence type="ECO:0000259" key="5">
    <source>
        <dbReference type="PROSITE" id="PS50977"/>
    </source>
</evidence>
<dbReference type="EMBL" id="HE577330">
    <property type="protein sequence ID" value="CCD02321.1"/>
    <property type="molecule type" value="Genomic_DNA"/>
</dbReference>
<dbReference type="PROSITE" id="PS01081">
    <property type="entry name" value="HTH_TETR_1"/>
    <property type="match status" value="1"/>
</dbReference>
<proteinExistence type="predicted"/>
<evidence type="ECO:0000256" key="3">
    <source>
        <dbReference type="ARBA" id="ARBA00023163"/>
    </source>
</evidence>
<dbReference type="KEGG" id="abs:AZOBR_p310063"/>
<dbReference type="InterPro" id="IPR049149">
    <property type="entry name" value="TetR/AcrR_C"/>
</dbReference>
<geneLocation type="plasmid" evidence="6 7">
    <name>AZOBR_p3</name>
</geneLocation>
<dbReference type="InterPro" id="IPR001647">
    <property type="entry name" value="HTH_TetR"/>
</dbReference>
<keyword evidence="2 4" id="KW-0238">DNA-binding</keyword>
<feature type="domain" description="HTH tetR-type" evidence="5">
    <location>
        <begin position="9"/>
        <end position="69"/>
    </location>
</feature>
<dbReference type="SUPFAM" id="SSF46689">
    <property type="entry name" value="Homeodomain-like"/>
    <property type="match status" value="1"/>
</dbReference>
<gene>
    <name evidence="6" type="ORF">AZOBR_p310063</name>
</gene>
<keyword evidence="1" id="KW-0805">Transcription regulation</keyword>